<evidence type="ECO:0000313" key="3">
    <source>
        <dbReference type="Proteomes" id="UP001215280"/>
    </source>
</evidence>
<reference evidence="2" key="1">
    <citation type="submission" date="2023-03" db="EMBL/GenBank/DDBJ databases">
        <title>Massive genome expansion in bonnet fungi (Mycena s.s.) driven by repeated elements and novel gene families across ecological guilds.</title>
        <authorList>
            <consortium name="Lawrence Berkeley National Laboratory"/>
            <person name="Harder C.B."/>
            <person name="Miyauchi S."/>
            <person name="Viragh M."/>
            <person name="Kuo A."/>
            <person name="Thoen E."/>
            <person name="Andreopoulos B."/>
            <person name="Lu D."/>
            <person name="Skrede I."/>
            <person name="Drula E."/>
            <person name="Henrissat B."/>
            <person name="Morin E."/>
            <person name="Kohler A."/>
            <person name="Barry K."/>
            <person name="LaButti K."/>
            <person name="Morin E."/>
            <person name="Salamov A."/>
            <person name="Lipzen A."/>
            <person name="Mereny Z."/>
            <person name="Hegedus B."/>
            <person name="Baldrian P."/>
            <person name="Stursova M."/>
            <person name="Weitz H."/>
            <person name="Taylor A."/>
            <person name="Grigoriev I.V."/>
            <person name="Nagy L.G."/>
            <person name="Martin F."/>
            <person name="Kauserud H."/>
        </authorList>
    </citation>
    <scope>NUCLEOTIDE SEQUENCE</scope>
    <source>
        <strain evidence="2">CBHHK188m</strain>
    </source>
</reference>
<name>A0AAD7I2S4_9AGAR</name>
<feature type="compositionally biased region" description="Polar residues" evidence="1">
    <location>
        <begin position="135"/>
        <end position="146"/>
    </location>
</feature>
<feature type="region of interest" description="Disordered" evidence="1">
    <location>
        <begin position="78"/>
        <end position="108"/>
    </location>
</feature>
<evidence type="ECO:0000256" key="1">
    <source>
        <dbReference type="SAM" id="MobiDB-lite"/>
    </source>
</evidence>
<dbReference type="Proteomes" id="UP001215280">
    <property type="component" value="Unassembled WGS sequence"/>
</dbReference>
<feature type="region of interest" description="Disordered" evidence="1">
    <location>
        <begin position="219"/>
        <end position="239"/>
    </location>
</feature>
<dbReference type="EMBL" id="JARJLG010000174">
    <property type="protein sequence ID" value="KAJ7732597.1"/>
    <property type="molecule type" value="Genomic_DNA"/>
</dbReference>
<accession>A0AAD7I2S4</accession>
<evidence type="ECO:0000313" key="2">
    <source>
        <dbReference type="EMBL" id="KAJ7732597.1"/>
    </source>
</evidence>
<comment type="caution">
    <text evidence="2">The sequence shown here is derived from an EMBL/GenBank/DDBJ whole genome shotgun (WGS) entry which is preliminary data.</text>
</comment>
<dbReference type="AlphaFoldDB" id="A0AAD7I2S4"/>
<feature type="region of interest" description="Disordered" evidence="1">
    <location>
        <begin position="125"/>
        <end position="160"/>
    </location>
</feature>
<protein>
    <submittedName>
        <fullName evidence="2">Uncharacterized protein</fullName>
    </submittedName>
</protein>
<feature type="compositionally biased region" description="Basic and acidic residues" evidence="1">
    <location>
        <begin position="147"/>
        <end position="160"/>
    </location>
</feature>
<feature type="region of interest" description="Disordered" evidence="1">
    <location>
        <begin position="314"/>
        <end position="343"/>
    </location>
</feature>
<keyword evidence="3" id="KW-1185">Reference proteome</keyword>
<sequence length="470" mass="51012">MFLDITAFCTFCTEKFPACKNYPNWPTWLICVAQRLPGLRSSFRTANINQDMVISLGLGVERQEADASRENVVGATVSAARQANDAEPATRPGCDEAARNRSSARRPRRGPACLAIAILEIRETTRRNRPLASPPSASAHESQTRLGSEREEFHDDARTRSIHAEQDQVTPARKYLACAVYGSRRGRSAGRGAPGIDTTGARAVHRAKRVSHRLDEAPFIGEGPVASRPCPQTRIPASRGPSARLYSRLTNEHSPGILVIDKRNYPSAALLPPRRSRMRTGAQARGVQGGGVAGWRAEEARRRRIQPARHRFTGRRGRVATGSRHNGHTHPQLANTRHTPRQMREPAVNETPLTLVEDGPEGTRRCGHIILCLSVIPASIESVAYPSACKADATPNGSIGDGEHEELALNPLADVHSPDIRLLDKCAALVLDLPIRREGHGSPAEGIAVNVPGGGVVSSLIPYRPHSQGK</sequence>
<proteinExistence type="predicted"/>
<organism evidence="2 3">
    <name type="scientific">Mycena maculata</name>
    <dbReference type="NCBI Taxonomy" id="230809"/>
    <lineage>
        <taxon>Eukaryota</taxon>
        <taxon>Fungi</taxon>
        <taxon>Dikarya</taxon>
        <taxon>Basidiomycota</taxon>
        <taxon>Agaricomycotina</taxon>
        <taxon>Agaricomycetes</taxon>
        <taxon>Agaricomycetidae</taxon>
        <taxon>Agaricales</taxon>
        <taxon>Marasmiineae</taxon>
        <taxon>Mycenaceae</taxon>
        <taxon>Mycena</taxon>
    </lineage>
</organism>
<gene>
    <name evidence="2" type="ORF">DFH07DRAFT_968356</name>
</gene>